<dbReference type="SUPFAM" id="SSF52047">
    <property type="entry name" value="RNI-like"/>
    <property type="match status" value="1"/>
</dbReference>
<dbReference type="InterPro" id="IPR032675">
    <property type="entry name" value="LRR_dom_sf"/>
</dbReference>
<name>A0A8H7N672_BIOOC</name>
<comment type="caution">
    <text evidence="1">The sequence shown here is derived from an EMBL/GenBank/DDBJ whole genome shotgun (WGS) entry which is preliminary data.</text>
</comment>
<dbReference type="Proteomes" id="UP000616885">
    <property type="component" value="Unassembled WGS sequence"/>
</dbReference>
<evidence type="ECO:0000313" key="2">
    <source>
        <dbReference type="Proteomes" id="UP000616885"/>
    </source>
</evidence>
<evidence type="ECO:0008006" key="3">
    <source>
        <dbReference type="Google" id="ProtNLM"/>
    </source>
</evidence>
<dbReference type="EMBL" id="JADCTT010000007">
    <property type="protein sequence ID" value="KAF9749847.1"/>
    <property type="molecule type" value="Genomic_DNA"/>
</dbReference>
<accession>A0A8H7N672</accession>
<organism evidence="1 2">
    <name type="scientific">Bionectria ochroleuca</name>
    <name type="common">Gliocladium roseum</name>
    <dbReference type="NCBI Taxonomy" id="29856"/>
    <lineage>
        <taxon>Eukaryota</taxon>
        <taxon>Fungi</taxon>
        <taxon>Dikarya</taxon>
        <taxon>Ascomycota</taxon>
        <taxon>Pezizomycotina</taxon>
        <taxon>Sordariomycetes</taxon>
        <taxon>Hypocreomycetidae</taxon>
        <taxon>Hypocreales</taxon>
        <taxon>Bionectriaceae</taxon>
        <taxon>Clonostachys</taxon>
    </lineage>
</organism>
<sequence>MHHLFVVPEIVAVIVKSGSLCKGYLYTCRLVNRVFFQESARLLWYACGRGVWTPSETGHALANVEHLISVSRKEPQRAQVYANFICILQFSEWFEGNEYRNEFEWHHELLSLQFPQLQTVYFVVGDSTTRFITGQALLHYAQPTVGDLYVTMCSQLSDVFLDTLSSKCPRLMHLYLLSCTDNTVTGEGLVRFLSRSRQLRALLIQHAFDDLWSEEVFRIIEQLPNLHRVGLPFIEESWLEEVTGFQALTSLDTSISNRGLALLAASLPYLLELQLDFKSPPPRFPWWLASRD</sequence>
<proteinExistence type="predicted"/>
<protein>
    <recommendedName>
        <fullName evidence="3">F-box domain-containing protein</fullName>
    </recommendedName>
</protein>
<dbReference type="AlphaFoldDB" id="A0A8H7N672"/>
<dbReference type="Gene3D" id="3.80.10.10">
    <property type="entry name" value="Ribonuclease Inhibitor"/>
    <property type="match status" value="1"/>
</dbReference>
<reference evidence="1" key="1">
    <citation type="submission" date="2020-10" db="EMBL/GenBank/DDBJ databases">
        <title>High-Quality Genome Resource of Clonostachys rosea strain S41 by Oxford Nanopore Long-Read Sequencing.</title>
        <authorList>
            <person name="Wang H."/>
        </authorList>
    </citation>
    <scope>NUCLEOTIDE SEQUENCE</scope>
    <source>
        <strain evidence="1">S41</strain>
    </source>
</reference>
<evidence type="ECO:0000313" key="1">
    <source>
        <dbReference type="EMBL" id="KAF9749847.1"/>
    </source>
</evidence>
<gene>
    <name evidence="1" type="ORF">IM811_015874</name>
</gene>